<dbReference type="Gene3D" id="2.60.40.10">
    <property type="entry name" value="Immunoglobulins"/>
    <property type="match status" value="1"/>
</dbReference>
<dbReference type="InterPro" id="IPR032350">
    <property type="entry name" value="Nbr1_FW"/>
</dbReference>
<dbReference type="PANTHER" id="PTHR20930:SF0">
    <property type="entry name" value="PROTEIN ILRUN"/>
    <property type="match status" value="1"/>
</dbReference>
<dbReference type="CDD" id="cd14947">
    <property type="entry name" value="NBR1_like"/>
    <property type="match status" value="1"/>
</dbReference>
<keyword evidence="1" id="KW-0472">Membrane</keyword>
<organism evidence="3 4">
    <name type="scientific">Sinosporangium siamense</name>
    <dbReference type="NCBI Taxonomy" id="1367973"/>
    <lineage>
        <taxon>Bacteria</taxon>
        <taxon>Bacillati</taxon>
        <taxon>Actinomycetota</taxon>
        <taxon>Actinomycetes</taxon>
        <taxon>Streptosporangiales</taxon>
        <taxon>Streptosporangiaceae</taxon>
        <taxon>Sinosporangium</taxon>
    </lineage>
</organism>
<keyword evidence="1" id="KW-1133">Transmembrane helix</keyword>
<dbReference type="PANTHER" id="PTHR20930">
    <property type="entry name" value="OVARIAN CARCINOMA ANTIGEN CA125-RELATED"/>
    <property type="match status" value="1"/>
</dbReference>
<evidence type="ECO:0000256" key="1">
    <source>
        <dbReference type="SAM" id="Phobius"/>
    </source>
</evidence>
<evidence type="ECO:0000259" key="2">
    <source>
        <dbReference type="Pfam" id="PF16158"/>
    </source>
</evidence>
<dbReference type="Pfam" id="PF16158">
    <property type="entry name" value="N_BRCA1_IG"/>
    <property type="match status" value="1"/>
</dbReference>
<protein>
    <recommendedName>
        <fullName evidence="2">Nbr1 FW domain-containing protein</fullName>
    </recommendedName>
</protein>
<keyword evidence="1" id="KW-0812">Transmembrane</keyword>
<proteinExistence type="predicted"/>
<sequence length="315" mass="33746">MDDRRACAEAIEDFAVALRELRNSVGNPPFREMSGRSGAISHTTLHEATKGNRLPSWETTVEFVKACGADPSAYQERWERANRTVRSASAVGPSIRADSSVGTDTLLDRPRDEIVGDIQPLLPPQGSGGRFRLSRTAAIATAAVTIGAVVLVVAVVNRGSTADGSSLNPSAGSPSHVLSPVGCPVRLSNPSPAPPLYKGDRAVFITDVTLPDCTRVGTGTTMTKVWRLENAGTVPWKGYSLRRLDPTQHADQCQTKSNVPIKETQPGEMVDIRTDITTPNVPGLCYVRFKMVDASGTVVFPGSRPVNFQIIVDGR</sequence>
<accession>A0A919RDN6</accession>
<reference evidence="3" key="1">
    <citation type="submission" date="2021-01" db="EMBL/GenBank/DDBJ databases">
        <title>Whole genome shotgun sequence of Sinosporangium siamense NBRC 109515.</title>
        <authorList>
            <person name="Komaki H."/>
            <person name="Tamura T."/>
        </authorList>
    </citation>
    <scope>NUCLEOTIDE SEQUENCE</scope>
    <source>
        <strain evidence="3">NBRC 109515</strain>
    </source>
</reference>
<keyword evidence="4" id="KW-1185">Reference proteome</keyword>
<dbReference type="GO" id="GO:0005975">
    <property type="term" value="P:carbohydrate metabolic process"/>
    <property type="evidence" value="ECO:0007669"/>
    <property type="project" value="UniProtKB-ARBA"/>
</dbReference>
<feature type="domain" description="Nbr1 FW" evidence="2">
    <location>
        <begin position="209"/>
        <end position="300"/>
    </location>
</feature>
<dbReference type="EMBL" id="BOOW01000013">
    <property type="protein sequence ID" value="GII92001.1"/>
    <property type="molecule type" value="Genomic_DNA"/>
</dbReference>
<feature type="transmembrane region" description="Helical" evidence="1">
    <location>
        <begin position="137"/>
        <end position="156"/>
    </location>
</feature>
<evidence type="ECO:0000313" key="3">
    <source>
        <dbReference type="EMBL" id="GII92001.1"/>
    </source>
</evidence>
<gene>
    <name evidence="3" type="ORF">Ssi02_22320</name>
</gene>
<name>A0A919RDN6_9ACTN</name>
<dbReference type="AlphaFoldDB" id="A0A919RDN6"/>
<dbReference type="InterPro" id="IPR013783">
    <property type="entry name" value="Ig-like_fold"/>
</dbReference>
<dbReference type="Proteomes" id="UP000606172">
    <property type="component" value="Unassembled WGS sequence"/>
</dbReference>
<comment type="caution">
    <text evidence="3">The sequence shown here is derived from an EMBL/GenBank/DDBJ whole genome shotgun (WGS) entry which is preliminary data.</text>
</comment>
<evidence type="ECO:0000313" key="4">
    <source>
        <dbReference type="Proteomes" id="UP000606172"/>
    </source>
</evidence>